<dbReference type="GO" id="GO:0006742">
    <property type="term" value="P:NADP+ catabolic process"/>
    <property type="evidence" value="ECO:0007669"/>
    <property type="project" value="TreeGrafter"/>
</dbReference>
<keyword evidence="7" id="KW-0460">Magnesium</keyword>
<dbReference type="AlphaFoldDB" id="A0A8J6UGF8"/>
<evidence type="ECO:0000256" key="8">
    <source>
        <dbReference type="ARBA" id="ARBA00023027"/>
    </source>
</evidence>
<dbReference type="GO" id="GO:0046872">
    <property type="term" value="F:metal ion binding"/>
    <property type="evidence" value="ECO:0007669"/>
    <property type="project" value="UniProtKB-KW"/>
</dbReference>
<dbReference type="Proteomes" id="UP000632828">
    <property type="component" value="Unassembled WGS sequence"/>
</dbReference>
<dbReference type="NCBIfam" id="NF001299">
    <property type="entry name" value="PRK00241.1"/>
    <property type="match status" value="1"/>
</dbReference>
<dbReference type="InterPro" id="IPR000086">
    <property type="entry name" value="NUDIX_hydrolase_dom"/>
</dbReference>
<evidence type="ECO:0000256" key="6">
    <source>
        <dbReference type="ARBA" id="ARBA00022801"/>
    </source>
</evidence>
<dbReference type="InterPro" id="IPR015376">
    <property type="entry name" value="Znr_NADH_PPase"/>
</dbReference>
<dbReference type="InterPro" id="IPR015797">
    <property type="entry name" value="NUDIX_hydrolase-like_dom_sf"/>
</dbReference>
<reference evidence="11" key="1">
    <citation type="submission" date="2020-09" db="EMBL/GenBank/DDBJ databases">
        <title>Pelobacter alkaliphilus sp. nov., a novel anaerobic arsenate-reducing bacterium from terrestrial mud volcano.</title>
        <authorList>
            <person name="Khomyakova M.A."/>
            <person name="Merkel A.Y."/>
            <person name="Slobodkin A.I."/>
        </authorList>
    </citation>
    <scope>NUCLEOTIDE SEQUENCE</scope>
    <source>
        <strain evidence="11">M08fum</strain>
    </source>
</reference>
<evidence type="ECO:0000256" key="5">
    <source>
        <dbReference type="ARBA" id="ARBA00022723"/>
    </source>
</evidence>
<proteinExistence type="inferred from homology"/>
<dbReference type="RefSeq" id="WP_191153965.1">
    <property type="nucleotide sequence ID" value="NZ_JACWUN010000003.1"/>
</dbReference>
<dbReference type="InterPro" id="IPR015375">
    <property type="entry name" value="NADH_PPase-like_N"/>
</dbReference>
<dbReference type="Gene3D" id="3.90.79.10">
    <property type="entry name" value="Nucleoside Triphosphate Pyrophosphohydrolase"/>
    <property type="match status" value="1"/>
</dbReference>
<dbReference type="SUPFAM" id="SSF55811">
    <property type="entry name" value="Nudix"/>
    <property type="match status" value="2"/>
</dbReference>
<evidence type="ECO:0000256" key="7">
    <source>
        <dbReference type="ARBA" id="ARBA00022842"/>
    </source>
</evidence>
<dbReference type="PROSITE" id="PS00893">
    <property type="entry name" value="NUDIX_BOX"/>
    <property type="match status" value="1"/>
</dbReference>
<dbReference type="Pfam" id="PF09297">
    <property type="entry name" value="Zn_ribbon_NUD"/>
    <property type="match status" value="1"/>
</dbReference>
<dbReference type="CDD" id="cd03429">
    <property type="entry name" value="NUDIX_NADH_pyrophosphatase_Nudt13"/>
    <property type="match status" value="1"/>
</dbReference>
<protein>
    <recommendedName>
        <fullName evidence="4">NAD(+) diphosphatase</fullName>
        <ecNumber evidence="4">3.6.1.22</ecNumber>
    </recommendedName>
</protein>
<gene>
    <name evidence="11" type="primary">nudC</name>
    <name evidence="11" type="ORF">ICT70_03300</name>
</gene>
<dbReference type="GO" id="GO:0005829">
    <property type="term" value="C:cytosol"/>
    <property type="evidence" value="ECO:0007669"/>
    <property type="project" value="TreeGrafter"/>
</dbReference>
<name>A0A8J6UGF8_9BACT</name>
<dbReference type="InterPro" id="IPR050241">
    <property type="entry name" value="NAD-cap_RNA_hydrolase_NudC"/>
</dbReference>
<evidence type="ECO:0000256" key="3">
    <source>
        <dbReference type="ARBA" id="ARBA00009595"/>
    </source>
</evidence>
<dbReference type="PANTHER" id="PTHR42904">
    <property type="entry name" value="NUDIX HYDROLASE, NUDC SUBFAMILY"/>
    <property type="match status" value="1"/>
</dbReference>
<comment type="catalytic activity">
    <reaction evidence="9">
        <text>a 5'-end NAD(+)-phospho-ribonucleoside in mRNA + H2O = a 5'-end phospho-adenosine-phospho-ribonucleoside in mRNA + beta-nicotinamide D-ribonucleotide + 2 H(+)</text>
        <dbReference type="Rhea" id="RHEA:60876"/>
        <dbReference type="Rhea" id="RHEA-COMP:15698"/>
        <dbReference type="Rhea" id="RHEA-COMP:15719"/>
        <dbReference type="ChEBI" id="CHEBI:14649"/>
        <dbReference type="ChEBI" id="CHEBI:15377"/>
        <dbReference type="ChEBI" id="CHEBI:15378"/>
        <dbReference type="ChEBI" id="CHEBI:144029"/>
        <dbReference type="ChEBI" id="CHEBI:144051"/>
    </reaction>
    <physiologicalReaction direction="left-to-right" evidence="9">
        <dbReference type="Rhea" id="RHEA:60877"/>
    </physiologicalReaction>
</comment>
<dbReference type="EC" id="3.6.1.22" evidence="4"/>
<keyword evidence="6 11" id="KW-0378">Hydrolase</keyword>
<feature type="domain" description="Nudix hydrolase" evidence="10">
    <location>
        <begin position="161"/>
        <end position="284"/>
    </location>
</feature>
<evidence type="ECO:0000256" key="9">
    <source>
        <dbReference type="ARBA" id="ARBA00023679"/>
    </source>
</evidence>
<dbReference type="Pfam" id="PF00293">
    <property type="entry name" value="NUDIX"/>
    <property type="match status" value="1"/>
</dbReference>
<dbReference type="EMBL" id="JACWUN010000003">
    <property type="protein sequence ID" value="MBD1399688.1"/>
    <property type="molecule type" value="Genomic_DNA"/>
</dbReference>
<evidence type="ECO:0000256" key="2">
    <source>
        <dbReference type="ARBA" id="ARBA00001947"/>
    </source>
</evidence>
<dbReference type="InterPro" id="IPR020084">
    <property type="entry name" value="NUDIX_hydrolase_CS"/>
</dbReference>
<evidence type="ECO:0000256" key="4">
    <source>
        <dbReference type="ARBA" id="ARBA00012381"/>
    </source>
</evidence>
<organism evidence="11 12">
    <name type="scientific">Pelovirga terrestris</name>
    <dbReference type="NCBI Taxonomy" id="2771352"/>
    <lineage>
        <taxon>Bacteria</taxon>
        <taxon>Pseudomonadati</taxon>
        <taxon>Thermodesulfobacteriota</taxon>
        <taxon>Desulfuromonadia</taxon>
        <taxon>Geobacterales</taxon>
        <taxon>Geobacteraceae</taxon>
        <taxon>Pelovirga</taxon>
    </lineage>
</organism>
<dbReference type="GO" id="GO:0035529">
    <property type="term" value="F:NADH pyrophosphatase activity"/>
    <property type="evidence" value="ECO:0007669"/>
    <property type="project" value="TreeGrafter"/>
</dbReference>
<keyword evidence="5" id="KW-0479">Metal-binding</keyword>
<dbReference type="GO" id="GO:0019677">
    <property type="term" value="P:NAD+ catabolic process"/>
    <property type="evidence" value="ECO:0007669"/>
    <property type="project" value="TreeGrafter"/>
</dbReference>
<keyword evidence="12" id="KW-1185">Reference proteome</keyword>
<dbReference type="Pfam" id="PF09296">
    <property type="entry name" value="NUDIX-like"/>
    <property type="match status" value="1"/>
</dbReference>
<accession>A0A8J6UGF8</accession>
<keyword evidence="8" id="KW-0520">NAD</keyword>
<comment type="cofactor">
    <cofactor evidence="2">
        <name>Zn(2+)</name>
        <dbReference type="ChEBI" id="CHEBI:29105"/>
    </cofactor>
</comment>
<comment type="cofactor">
    <cofactor evidence="1">
        <name>Mg(2+)</name>
        <dbReference type="ChEBI" id="CHEBI:18420"/>
    </cofactor>
</comment>
<evidence type="ECO:0000313" key="12">
    <source>
        <dbReference type="Proteomes" id="UP000632828"/>
    </source>
</evidence>
<dbReference type="PROSITE" id="PS51462">
    <property type="entry name" value="NUDIX"/>
    <property type="match status" value="1"/>
</dbReference>
<evidence type="ECO:0000259" key="10">
    <source>
        <dbReference type="PROSITE" id="PS51462"/>
    </source>
</evidence>
<sequence length="290" mass="32025">MLNQSLCAMDISTLPFNRTCLDGYFELSTPDRDPGGDGVWVLLQGMRLFTLEGMPEQLPGGDCPISSLAGSSLYLGQWQEQPCRLVAVPQDADLPATLTSHHLRASESTLPASLSSLGGLGLMILHWEMTSRYCGNCDGKMERLAGEWGKFCVQCGAHHFPRIHPCVIGLLVRDDQLLLVRKGDWATGRYGLVAGFVEFGESLEEAMAREALEETGISITNIRYLGSQSWPFPSQLMCGFVADYAGGEIELRDKELCAADWYRLDQLPILPPSRSIARYLIDRASQFIDC</sequence>
<comment type="caution">
    <text evidence="11">The sequence shown here is derived from an EMBL/GenBank/DDBJ whole genome shotgun (WGS) entry which is preliminary data.</text>
</comment>
<comment type="similarity">
    <text evidence="3">Belongs to the Nudix hydrolase family. NudC subfamily.</text>
</comment>
<dbReference type="Gene3D" id="3.90.79.20">
    <property type="match status" value="1"/>
</dbReference>
<dbReference type="PANTHER" id="PTHR42904:SF6">
    <property type="entry name" value="NAD-CAPPED RNA HYDROLASE NUDT12"/>
    <property type="match status" value="1"/>
</dbReference>
<dbReference type="InterPro" id="IPR049734">
    <property type="entry name" value="NudC-like_C"/>
</dbReference>
<evidence type="ECO:0000313" key="11">
    <source>
        <dbReference type="EMBL" id="MBD1399688.1"/>
    </source>
</evidence>
<evidence type="ECO:0000256" key="1">
    <source>
        <dbReference type="ARBA" id="ARBA00001946"/>
    </source>
</evidence>